<keyword evidence="2" id="KW-0378">Hydrolase</keyword>
<dbReference type="AlphaFoldDB" id="A0A7V8U7I3"/>
<name>A0A7V8U7I3_9SPHN</name>
<dbReference type="PANTHER" id="PTHR43194">
    <property type="entry name" value="HYDROLASE ALPHA/BETA FOLD FAMILY"/>
    <property type="match status" value="1"/>
</dbReference>
<dbReference type="Gene3D" id="3.40.50.1820">
    <property type="entry name" value="alpha/beta hydrolase"/>
    <property type="match status" value="1"/>
</dbReference>
<dbReference type="RefSeq" id="WP_181266424.1">
    <property type="nucleotide sequence ID" value="NZ_JAIELE010000019.1"/>
</dbReference>
<comment type="caution">
    <text evidence="2">The sequence shown here is derived from an EMBL/GenBank/DDBJ whole genome shotgun (WGS) entry which is preliminary data.</text>
</comment>
<sequence>MRASGTTNGIAWIAAGRMRADRPSLLFIHGAGGNSAGWWQQFDHFAPHRHVVAIDLPGFGRSDLPSPDSDPVAAMVQGAAGVCEALGLTRIDLVCQSLGGWAGLRLALSRPDLVNALVLCCTLAGIAHPPGLAAFREATAHMDERGPAALGLQPQFEIDEPAKALLYRHIAAANAPLDPAWGQRLFAPEVLIAPGRLAELAAPATLIMGACDPIWPPDSLTGMLATAGAREVVMPGAGHSPYFEQPGAFNAVLADALGVPA</sequence>
<dbReference type="SUPFAM" id="SSF53474">
    <property type="entry name" value="alpha/beta-Hydrolases"/>
    <property type="match status" value="1"/>
</dbReference>
<dbReference type="InterPro" id="IPR050228">
    <property type="entry name" value="Carboxylesterase_BioH"/>
</dbReference>
<reference evidence="2 3" key="1">
    <citation type="journal article" date="1994" name="Int. J. Syst. Bacteriol.">
        <title>Phylogenetic positions of novel aerobic, bacteriochlorophyll a-containing bacteria and description of Roseococcus thiosulfatophilus gen. nov., sp. nov., Erythromicrobium ramosum gen. nov., sp. nov., and Erythrobacter litoralis sp. nov.</title>
        <authorList>
            <person name="Yurkov V."/>
            <person name="Stackebrandt E."/>
            <person name="Holmes A."/>
            <person name="Fuerst J.A."/>
            <person name="Hugenholtz P."/>
            <person name="Golecki J."/>
            <person name="Gad'on N."/>
            <person name="Gorlenko V.M."/>
            <person name="Kompantseva E.I."/>
            <person name="Drews G."/>
        </authorList>
    </citation>
    <scope>NUCLEOTIDE SEQUENCE [LARGE SCALE GENOMIC DNA]</scope>
    <source>
        <strain evidence="2 3">KR-99</strain>
    </source>
</reference>
<dbReference type="PRINTS" id="PR00111">
    <property type="entry name" value="ABHYDROLASE"/>
</dbReference>
<dbReference type="Proteomes" id="UP000589292">
    <property type="component" value="Unassembled WGS sequence"/>
</dbReference>
<evidence type="ECO:0000313" key="3">
    <source>
        <dbReference type="Proteomes" id="UP000589292"/>
    </source>
</evidence>
<protein>
    <submittedName>
        <fullName evidence="2">Alpha/beta fold hydrolase</fullName>
    </submittedName>
</protein>
<proteinExistence type="predicted"/>
<organism evidence="2 3">
    <name type="scientific">Sphingomonas ursincola</name>
    <dbReference type="NCBI Taxonomy" id="56361"/>
    <lineage>
        <taxon>Bacteria</taxon>
        <taxon>Pseudomonadati</taxon>
        <taxon>Pseudomonadota</taxon>
        <taxon>Alphaproteobacteria</taxon>
        <taxon>Sphingomonadales</taxon>
        <taxon>Sphingomonadaceae</taxon>
        <taxon>Sphingomonas</taxon>
    </lineage>
</organism>
<dbReference type="InterPro" id="IPR029058">
    <property type="entry name" value="AB_hydrolase_fold"/>
</dbReference>
<dbReference type="Pfam" id="PF12697">
    <property type="entry name" value="Abhydrolase_6"/>
    <property type="match status" value="1"/>
</dbReference>
<dbReference type="PANTHER" id="PTHR43194:SF2">
    <property type="entry name" value="PEROXISOMAL MEMBRANE PROTEIN LPX1"/>
    <property type="match status" value="1"/>
</dbReference>
<accession>A0A7V8U7I3</accession>
<keyword evidence="3" id="KW-1185">Reference proteome</keyword>
<evidence type="ECO:0000259" key="1">
    <source>
        <dbReference type="Pfam" id="PF12697"/>
    </source>
</evidence>
<gene>
    <name evidence="2" type="ORF">FG486_03245</name>
</gene>
<feature type="domain" description="AB hydrolase-1" evidence="1">
    <location>
        <begin position="25"/>
        <end position="251"/>
    </location>
</feature>
<dbReference type="GO" id="GO:0016787">
    <property type="term" value="F:hydrolase activity"/>
    <property type="evidence" value="ECO:0007669"/>
    <property type="project" value="UniProtKB-KW"/>
</dbReference>
<dbReference type="InterPro" id="IPR000073">
    <property type="entry name" value="AB_hydrolase_1"/>
</dbReference>
<evidence type="ECO:0000313" key="2">
    <source>
        <dbReference type="EMBL" id="MBA1373340.1"/>
    </source>
</evidence>
<dbReference type="EMBL" id="VDES01000001">
    <property type="protein sequence ID" value="MBA1373340.1"/>
    <property type="molecule type" value="Genomic_DNA"/>
</dbReference>